<evidence type="ECO:0000256" key="4">
    <source>
        <dbReference type="ARBA" id="ARBA00023015"/>
    </source>
</evidence>
<sequence>MPENSGGTAEKGIMEGEGEKQACKSRKNSEAGGTDMVRRILPKQEDGNSPPLDSIIPARSAKRRCVSSACIPCRRRKSKCDGASPACSTCLAVYQTECTYDFDGDHRRKGALKRDIEQLKEKNDSLDVIVATIRSASESEVCEIVSHIREHGSLAEIARSIKENTTMPDCEAHSGSETDLSDIVEKFRTGGSKHLCVLWSGMSSVDSERVGCNDSRQCSGSWTRVTGDIEFISDLMSLYFTWCHPSYVLFSKSCFLSDMSRGRTKYCSSLLVNAILALACHYSDRKEARETGSLAAMADHFFQEAKRILVAGGETPCLTSVQALALMSLREAGCGRNSSGWMYSGRAFRMALDLGLNLPLDWQGVSPTETEVRKITFWGCFTLDKMWSVFLGRVPQLPSAIVGISKPNVFPPIESELWQPYTDHGVPHGTPQSGRVQGVAIYFAEVSEILGDVLTLLYSPKERVTLQILTATYSRLKEWKAQLPEDMAPKSTSLPSMLLLHLYYHCTIGLLFRPFFAKKLTFFGENPREICRQAANNSAKVLALFREGYSLRRTVITSSHIILAMAILMLVDLPSSPAVETTLVQCLKDLRELTSVWAWCSSALQGIGKLVERLNVELPEEAWDALSALPSSPPMREQEDINVIHASYDLMSGNSLQYPKVKIEVPHDLVEIGENTCDPPGWDQLGNEDFQFVESMISFPSQFEDWGCISSEI</sequence>
<keyword evidence="3" id="KW-0862">Zinc</keyword>
<keyword evidence="7" id="KW-0539">Nucleus</keyword>
<dbReference type="InterPro" id="IPR001138">
    <property type="entry name" value="Zn2Cys6_DnaBD"/>
</dbReference>
<evidence type="ECO:0000256" key="3">
    <source>
        <dbReference type="ARBA" id="ARBA00022833"/>
    </source>
</evidence>
<dbReference type="GO" id="GO:0008270">
    <property type="term" value="F:zinc ion binding"/>
    <property type="evidence" value="ECO:0007669"/>
    <property type="project" value="InterPro"/>
</dbReference>
<evidence type="ECO:0000256" key="1">
    <source>
        <dbReference type="ARBA" id="ARBA00004123"/>
    </source>
</evidence>
<feature type="compositionally biased region" description="Basic and acidic residues" evidence="8">
    <location>
        <begin position="36"/>
        <end position="46"/>
    </location>
</feature>
<keyword evidence="5" id="KW-0238">DNA-binding</keyword>
<dbReference type="GO" id="GO:0003677">
    <property type="term" value="F:DNA binding"/>
    <property type="evidence" value="ECO:0007669"/>
    <property type="project" value="UniProtKB-KW"/>
</dbReference>
<dbReference type="Pfam" id="PF04082">
    <property type="entry name" value="Fungal_trans"/>
    <property type="match status" value="1"/>
</dbReference>
<name>A0A317SKM5_9PEZI</name>
<evidence type="ECO:0000256" key="5">
    <source>
        <dbReference type="ARBA" id="ARBA00023125"/>
    </source>
</evidence>
<dbReference type="Pfam" id="PF00172">
    <property type="entry name" value="Zn_clus"/>
    <property type="match status" value="1"/>
</dbReference>
<evidence type="ECO:0000313" key="10">
    <source>
        <dbReference type="EMBL" id="PWW74979.1"/>
    </source>
</evidence>
<dbReference type="Proteomes" id="UP000246991">
    <property type="component" value="Unassembled WGS sequence"/>
</dbReference>
<proteinExistence type="predicted"/>
<dbReference type="SMART" id="SM00906">
    <property type="entry name" value="Fungal_trans"/>
    <property type="match status" value="1"/>
</dbReference>
<dbReference type="GO" id="GO:0000981">
    <property type="term" value="F:DNA-binding transcription factor activity, RNA polymerase II-specific"/>
    <property type="evidence" value="ECO:0007669"/>
    <property type="project" value="InterPro"/>
</dbReference>
<dbReference type="PROSITE" id="PS50048">
    <property type="entry name" value="ZN2_CY6_FUNGAL_2"/>
    <property type="match status" value="1"/>
</dbReference>
<comment type="caution">
    <text evidence="10">The sequence shown here is derived from an EMBL/GenBank/DDBJ whole genome shotgun (WGS) entry which is preliminary data.</text>
</comment>
<reference evidence="10 11" key="1">
    <citation type="submission" date="2018-03" db="EMBL/GenBank/DDBJ databases">
        <title>Genomes of Pezizomycetes fungi and the evolution of truffles.</title>
        <authorList>
            <person name="Murat C."/>
            <person name="Payen T."/>
            <person name="Noel B."/>
            <person name="Kuo A."/>
            <person name="Martin F.M."/>
        </authorList>
    </citation>
    <scope>NUCLEOTIDE SEQUENCE [LARGE SCALE GENOMIC DNA]</scope>
    <source>
        <strain evidence="10">091103-1</strain>
    </source>
</reference>
<evidence type="ECO:0000256" key="2">
    <source>
        <dbReference type="ARBA" id="ARBA00022723"/>
    </source>
</evidence>
<feature type="region of interest" description="Disordered" evidence="8">
    <location>
        <begin position="1"/>
        <end position="55"/>
    </location>
</feature>
<evidence type="ECO:0000256" key="8">
    <source>
        <dbReference type="SAM" id="MobiDB-lite"/>
    </source>
</evidence>
<feature type="domain" description="Zn(2)-C6 fungal-type" evidence="9">
    <location>
        <begin position="69"/>
        <end position="100"/>
    </location>
</feature>
<dbReference type="OrthoDB" id="2162761at2759"/>
<gene>
    <name evidence="10" type="ORF">C7212DRAFT_205445</name>
</gene>
<dbReference type="SUPFAM" id="SSF57701">
    <property type="entry name" value="Zn2/Cys6 DNA-binding domain"/>
    <property type="match status" value="1"/>
</dbReference>
<keyword evidence="11" id="KW-1185">Reference proteome</keyword>
<keyword evidence="4" id="KW-0805">Transcription regulation</keyword>
<dbReference type="PANTHER" id="PTHR31313:SF81">
    <property type="entry name" value="TY1 ENHANCER ACTIVATOR"/>
    <property type="match status" value="1"/>
</dbReference>
<dbReference type="InterPro" id="IPR051615">
    <property type="entry name" value="Transcr_Regulatory_Elem"/>
</dbReference>
<evidence type="ECO:0000256" key="7">
    <source>
        <dbReference type="ARBA" id="ARBA00023242"/>
    </source>
</evidence>
<dbReference type="AlphaFoldDB" id="A0A317SKM5"/>
<dbReference type="GO" id="GO:0005634">
    <property type="term" value="C:nucleus"/>
    <property type="evidence" value="ECO:0007669"/>
    <property type="project" value="UniProtKB-SubCell"/>
</dbReference>
<evidence type="ECO:0000313" key="11">
    <source>
        <dbReference type="Proteomes" id="UP000246991"/>
    </source>
</evidence>
<evidence type="ECO:0000259" key="9">
    <source>
        <dbReference type="PROSITE" id="PS50048"/>
    </source>
</evidence>
<dbReference type="InterPro" id="IPR007219">
    <property type="entry name" value="XnlR_reg_dom"/>
</dbReference>
<dbReference type="InterPro" id="IPR036864">
    <property type="entry name" value="Zn2-C6_fun-type_DNA-bd_sf"/>
</dbReference>
<keyword evidence="6" id="KW-0804">Transcription</keyword>
<dbReference type="EMBL" id="PYWC01000053">
    <property type="protein sequence ID" value="PWW74979.1"/>
    <property type="molecule type" value="Genomic_DNA"/>
</dbReference>
<feature type="compositionally biased region" description="Basic and acidic residues" evidence="8">
    <location>
        <begin position="12"/>
        <end position="22"/>
    </location>
</feature>
<dbReference type="Gene3D" id="4.10.240.10">
    <property type="entry name" value="Zn(2)-C6 fungal-type DNA-binding domain"/>
    <property type="match status" value="1"/>
</dbReference>
<dbReference type="PROSITE" id="PS00463">
    <property type="entry name" value="ZN2_CY6_FUNGAL_1"/>
    <property type="match status" value="1"/>
</dbReference>
<dbReference type="GO" id="GO:0006351">
    <property type="term" value="P:DNA-templated transcription"/>
    <property type="evidence" value="ECO:0007669"/>
    <property type="project" value="InterPro"/>
</dbReference>
<dbReference type="STRING" id="42249.A0A317SKM5"/>
<dbReference type="SMART" id="SM00066">
    <property type="entry name" value="GAL4"/>
    <property type="match status" value="1"/>
</dbReference>
<protein>
    <recommendedName>
        <fullName evidence="9">Zn(2)-C6 fungal-type domain-containing protein</fullName>
    </recommendedName>
</protein>
<comment type="subcellular location">
    <subcellularLocation>
        <location evidence="1">Nucleus</location>
    </subcellularLocation>
</comment>
<dbReference type="CDD" id="cd00067">
    <property type="entry name" value="GAL4"/>
    <property type="match status" value="1"/>
</dbReference>
<accession>A0A317SKM5</accession>
<dbReference type="PANTHER" id="PTHR31313">
    <property type="entry name" value="TY1 ENHANCER ACTIVATOR"/>
    <property type="match status" value="1"/>
</dbReference>
<dbReference type="CDD" id="cd12148">
    <property type="entry name" value="fungal_TF_MHR"/>
    <property type="match status" value="1"/>
</dbReference>
<evidence type="ECO:0000256" key="6">
    <source>
        <dbReference type="ARBA" id="ARBA00023163"/>
    </source>
</evidence>
<organism evidence="10 11">
    <name type="scientific">Tuber magnatum</name>
    <name type="common">white Piedmont truffle</name>
    <dbReference type="NCBI Taxonomy" id="42249"/>
    <lineage>
        <taxon>Eukaryota</taxon>
        <taxon>Fungi</taxon>
        <taxon>Dikarya</taxon>
        <taxon>Ascomycota</taxon>
        <taxon>Pezizomycotina</taxon>
        <taxon>Pezizomycetes</taxon>
        <taxon>Pezizales</taxon>
        <taxon>Tuberaceae</taxon>
        <taxon>Tuber</taxon>
    </lineage>
</organism>
<keyword evidence="2" id="KW-0479">Metal-binding</keyword>